<protein>
    <submittedName>
        <fullName evidence="2">Putative endonuclease-reverse transcriptase</fullName>
    </submittedName>
</protein>
<keyword evidence="2" id="KW-0695">RNA-directed DNA polymerase</keyword>
<dbReference type="PANTHER" id="PTHR47027:SF20">
    <property type="entry name" value="REVERSE TRANSCRIPTASE-LIKE PROTEIN WITH RNA-DIRECTED DNA POLYMERASE DOMAIN"/>
    <property type="match status" value="1"/>
</dbReference>
<dbReference type="InterPro" id="IPR043502">
    <property type="entry name" value="DNA/RNA_pol_sf"/>
</dbReference>
<keyword evidence="2" id="KW-0548">Nucleotidyltransferase</keyword>
<dbReference type="Pfam" id="PF00078">
    <property type="entry name" value="RVT_1"/>
    <property type="match status" value="1"/>
</dbReference>
<dbReference type="GO" id="GO:0003964">
    <property type="term" value="F:RNA-directed DNA polymerase activity"/>
    <property type="evidence" value="ECO:0007669"/>
    <property type="project" value="UniProtKB-KW"/>
</dbReference>
<dbReference type="EMBL" id="GBBI01001889">
    <property type="protein sequence ID" value="JAC16823.1"/>
    <property type="molecule type" value="mRNA"/>
</dbReference>
<evidence type="ECO:0000259" key="1">
    <source>
        <dbReference type="PROSITE" id="PS50878"/>
    </source>
</evidence>
<name>A0A023F6F9_TRIIF</name>
<evidence type="ECO:0000313" key="2">
    <source>
        <dbReference type="EMBL" id="JAC16823.1"/>
    </source>
</evidence>
<feature type="domain" description="Reverse transcriptase" evidence="1">
    <location>
        <begin position="25"/>
        <end position="302"/>
    </location>
</feature>
<proteinExistence type="evidence at transcript level"/>
<dbReference type="GO" id="GO:0004519">
    <property type="term" value="F:endonuclease activity"/>
    <property type="evidence" value="ECO:0007669"/>
    <property type="project" value="UniProtKB-KW"/>
</dbReference>
<dbReference type="PANTHER" id="PTHR47027">
    <property type="entry name" value="REVERSE TRANSCRIPTASE DOMAIN-CONTAINING PROTEIN"/>
    <property type="match status" value="1"/>
</dbReference>
<feature type="non-terminal residue" evidence="2">
    <location>
        <position position="570"/>
    </location>
</feature>
<keyword evidence="2" id="KW-0808">Transferase</keyword>
<dbReference type="CDD" id="cd01650">
    <property type="entry name" value="RT_nLTR_like"/>
    <property type="match status" value="1"/>
</dbReference>
<dbReference type="AlphaFoldDB" id="A0A023F6F9"/>
<organism evidence="2">
    <name type="scientific">Triatoma infestans</name>
    <name type="common">Assassin bug</name>
    <dbReference type="NCBI Taxonomy" id="30076"/>
    <lineage>
        <taxon>Eukaryota</taxon>
        <taxon>Metazoa</taxon>
        <taxon>Ecdysozoa</taxon>
        <taxon>Arthropoda</taxon>
        <taxon>Hexapoda</taxon>
        <taxon>Insecta</taxon>
        <taxon>Pterygota</taxon>
        <taxon>Neoptera</taxon>
        <taxon>Paraneoptera</taxon>
        <taxon>Hemiptera</taxon>
        <taxon>Heteroptera</taxon>
        <taxon>Panheteroptera</taxon>
        <taxon>Cimicomorpha</taxon>
        <taxon>Reduviidae</taxon>
        <taxon>Triatominae</taxon>
        <taxon>Triatoma</taxon>
    </lineage>
</organism>
<dbReference type="SUPFAM" id="SSF56672">
    <property type="entry name" value="DNA/RNA polymerases"/>
    <property type="match status" value="1"/>
</dbReference>
<keyword evidence="2" id="KW-0540">Nuclease</keyword>
<sequence length="570" mass="65922">DLIPNECYKALPPNWIHYLLNLFNRIWNSEDIPASWCRIKLRLLHKKGDYSDPNNYRGIAIFNNITKLFTSVIYNRLSKWCDNYNILPEEQMGFRSGRGCADAVFSVNAAINIQLRLKRRRVFGLFVDLKRAFDSVNHAKLWFKLSQVGVSAKLVGFLKNMYDKASFVISDGASLSNEMGVTQGVLQGEILSPLLFSLFSADIVDYFVDHGARGVNISACRDLVMVLYADDLCILSSSWLEMQTNLRILEGYCSENSLEVNTKKTVVVPFHKGGRLPNFPKFFYGRDNISVESSFVYLGVPLYASGKFTQTGKWFLQKSIAANSVVYRLLSTSKSHVWSTKCYLYKSLSESVLLYMAEIWGSQCLDILERSQILFFKSLLQLPSGTPNSYIRLETGRVHLKYNVFKRMFNWWEKLLLMPDSRIPRICYLRLHKLTDFSSIPFNWVSEFKSFLYSIGTENVWLKQDAFFLRKSRSDVLAKLKNHLFSVDVDLAINSRYNLYYRNISSFGPGESYLNLTCHINKLRLMSQIRLACKKCSRITFGDMRYKFSPESYCLLCDSQHFDTLSHFFF</sequence>
<keyword evidence="2" id="KW-0255">Endonuclease</keyword>
<dbReference type="InterPro" id="IPR000477">
    <property type="entry name" value="RT_dom"/>
</dbReference>
<dbReference type="PROSITE" id="PS50878">
    <property type="entry name" value="RT_POL"/>
    <property type="match status" value="1"/>
</dbReference>
<keyword evidence="2" id="KW-0378">Hydrolase</keyword>
<feature type="non-terminal residue" evidence="2">
    <location>
        <position position="1"/>
    </location>
</feature>
<reference evidence="2" key="1">
    <citation type="journal article" date="2014" name="PLoS Negl. Trop. Dis.">
        <title>An updated insight into the Sialotranscriptome of Triatoma infestans: developmental stage and geographic variations.</title>
        <authorList>
            <person name="Schwarz A."/>
            <person name="Medrano-Mercado N."/>
            <person name="Schaub G.A."/>
            <person name="Struchiner C.J."/>
            <person name="Bargues M.D."/>
            <person name="Levy M.Z."/>
            <person name="Ribeiro J.M."/>
        </authorList>
    </citation>
    <scope>NUCLEOTIDE SEQUENCE</scope>
    <source>
        <strain evidence="2">Chile</strain>
        <tissue evidence="2">Salivary glands</tissue>
    </source>
</reference>
<accession>A0A023F6F9</accession>